<dbReference type="InterPro" id="IPR036291">
    <property type="entry name" value="NAD(P)-bd_dom_sf"/>
</dbReference>
<name>M2N6P3_BAUPA</name>
<dbReference type="HOGENOM" id="CLU_010194_44_4_1"/>
<dbReference type="PANTHER" id="PTHR43157">
    <property type="entry name" value="PHOSPHATIDYLINOSITOL-GLYCAN BIOSYNTHESIS CLASS F PROTEIN-RELATED"/>
    <property type="match status" value="1"/>
</dbReference>
<dbReference type="InterPro" id="IPR002347">
    <property type="entry name" value="SDR_fam"/>
</dbReference>
<dbReference type="Gene3D" id="3.40.50.720">
    <property type="entry name" value="NAD(P)-binding Rossmann-like Domain"/>
    <property type="match status" value="1"/>
</dbReference>
<proteinExistence type="predicted"/>
<gene>
    <name evidence="2" type="ORF">BAUCODRAFT_558838</name>
</gene>
<dbReference type="PANTHER" id="PTHR43157:SF31">
    <property type="entry name" value="PHOSPHATIDYLINOSITOL-GLYCAN BIOSYNTHESIS CLASS F PROTEIN"/>
    <property type="match status" value="1"/>
</dbReference>
<protein>
    <submittedName>
        <fullName evidence="2">Uncharacterized protein</fullName>
    </submittedName>
</protein>
<dbReference type="eggNOG" id="KOG1208">
    <property type="taxonomic scope" value="Eukaryota"/>
</dbReference>
<dbReference type="RefSeq" id="XP_007678467.1">
    <property type="nucleotide sequence ID" value="XM_007680277.1"/>
</dbReference>
<dbReference type="AlphaFoldDB" id="M2N6P3"/>
<organism evidence="2 3">
    <name type="scientific">Baudoinia panamericana (strain UAMH 10762)</name>
    <name type="common">Angels' share fungus</name>
    <name type="synonym">Baudoinia compniacensis (strain UAMH 10762)</name>
    <dbReference type="NCBI Taxonomy" id="717646"/>
    <lineage>
        <taxon>Eukaryota</taxon>
        <taxon>Fungi</taxon>
        <taxon>Dikarya</taxon>
        <taxon>Ascomycota</taxon>
        <taxon>Pezizomycotina</taxon>
        <taxon>Dothideomycetes</taxon>
        <taxon>Dothideomycetidae</taxon>
        <taxon>Mycosphaerellales</taxon>
        <taxon>Teratosphaeriaceae</taxon>
        <taxon>Baudoinia</taxon>
    </lineage>
</organism>
<dbReference type="SUPFAM" id="SSF51735">
    <property type="entry name" value="NAD(P)-binding Rossmann-fold domains"/>
    <property type="match status" value="1"/>
</dbReference>
<dbReference type="Pfam" id="PF00106">
    <property type="entry name" value="adh_short"/>
    <property type="match status" value="1"/>
</dbReference>
<evidence type="ECO:0000313" key="3">
    <source>
        <dbReference type="Proteomes" id="UP000011761"/>
    </source>
</evidence>
<sequence>MSFTDVFFGFLPYFFHSQLLIKVPYPTTDCTGRTIIVTGANVGLGKETARHYVRLNAEKVILACRSAEKGENARREIESSTGRAGVCEVWSLDMADYNSVKEFAKKTRSLKRLDSVVENAGILTTNFKEVAGNESTITVNVVSTFLLALLLLPKLRESGRQHNVTPTLTIVTSELHYVTAFPERKAPSIFDTLNNPKEARMSDRYHVSKLLEVLGCREIARQHSVSQTGVTINLVNPGWCHSELDREMSSPVIRFVKNILCRTTEMGSRTLTLAGVAGPETHGKYLSDGHIMKCAPLVEGREGPEMQRRVWAELAQQLESIEPGVTKNVAA</sequence>
<accession>M2N6P3</accession>
<keyword evidence="3" id="KW-1185">Reference proteome</keyword>
<dbReference type="STRING" id="717646.M2N6P3"/>
<evidence type="ECO:0000256" key="1">
    <source>
        <dbReference type="ARBA" id="ARBA00023002"/>
    </source>
</evidence>
<dbReference type="PRINTS" id="PR00081">
    <property type="entry name" value="GDHRDH"/>
</dbReference>
<dbReference type="GO" id="GO:0016491">
    <property type="term" value="F:oxidoreductase activity"/>
    <property type="evidence" value="ECO:0007669"/>
    <property type="project" value="UniProtKB-KW"/>
</dbReference>
<dbReference type="EMBL" id="KB445558">
    <property type="protein sequence ID" value="EMC94739.1"/>
    <property type="molecule type" value="Genomic_DNA"/>
</dbReference>
<evidence type="ECO:0000313" key="2">
    <source>
        <dbReference type="EMBL" id="EMC94739.1"/>
    </source>
</evidence>
<dbReference type="Proteomes" id="UP000011761">
    <property type="component" value="Unassembled WGS sequence"/>
</dbReference>
<keyword evidence="1" id="KW-0560">Oxidoreductase</keyword>
<dbReference type="OrthoDB" id="542013at2759"/>
<dbReference type="KEGG" id="bcom:BAUCODRAFT_558838"/>
<dbReference type="OMA" id="TAKMDER"/>
<reference evidence="2 3" key="1">
    <citation type="journal article" date="2012" name="PLoS Pathog.">
        <title>Diverse lifestyles and strategies of plant pathogenesis encoded in the genomes of eighteen Dothideomycetes fungi.</title>
        <authorList>
            <person name="Ohm R.A."/>
            <person name="Feau N."/>
            <person name="Henrissat B."/>
            <person name="Schoch C.L."/>
            <person name="Horwitz B.A."/>
            <person name="Barry K.W."/>
            <person name="Condon B.J."/>
            <person name="Copeland A.C."/>
            <person name="Dhillon B."/>
            <person name="Glaser F."/>
            <person name="Hesse C.N."/>
            <person name="Kosti I."/>
            <person name="LaButti K."/>
            <person name="Lindquist E.A."/>
            <person name="Lucas S."/>
            <person name="Salamov A.A."/>
            <person name="Bradshaw R.E."/>
            <person name="Ciuffetti L."/>
            <person name="Hamelin R.C."/>
            <person name="Kema G.H.J."/>
            <person name="Lawrence C."/>
            <person name="Scott J.A."/>
            <person name="Spatafora J.W."/>
            <person name="Turgeon B.G."/>
            <person name="de Wit P.J.G.M."/>
            <person name="Zhong S."/>
            <person name="Goodwin S.B."/>
            <person name="Grigoriev I.V."/>
        </authorList>
    </citation>
    <scope>NUCLEOTIDE SEQUENCE [LARGE SCALE GENOMIC DNA]</scope>
    <source>
        <strain evidence="2 3">UAMH 10762</strain>
    </source>
</reference>
<dbReference type="GeneID" id="19115489"/>